<feature type="transmembrane region" description="Helical" evidence="2">
    <location>
        <begin position="102"/>
        <end position="127"/>
    </location>
</feature>
<protein>
    <submittedName>
        <fullName evidence="3">Uncharacterized protein</fullName>
    </submittedName>
</protein>
<keyword evidence="2" id="KW-0472">Membrane</keyword>
<feature type="region of interest" description="Disordered" evidence="1">
    <location>
        <begin position="1"/>
        <end position="31"/>
    </location>
</feature>
<feature type="transmembrane region" description="Helical" evidence="2">
    <location>
        <begin position="570"/>
        <end position="593"/>
    </location>
</feature>
<keyword evidence="2" id="KW-0812">Transmembrane</keyword>
<accession>A0A9W4U1W1</accession>
<evidence type="ECO:0000313" key="3">
    <source>
        <dbReference type="EMBL" id="CAI6234488.1"/>
    </source>
</evidence>
<evidence type="ECO:0000256" key="2">
    <source>
        <dbReference type="SAM" id="Phobius"/>
    </source>
</evidence>
<gene>
    <name evidence="3" type="ORF">PDIGIT_LOCUS347</name>
</gene>
<comment type="caution">
    <text evidence="3">The sequence shown here is derived from an EMBL/GenBank/DDBJ whole genome shotgun (WGS) entry which is preliminary data.</text>
</comment>
<organism evidence="3 4">
    <name type="scientific">Periconia digitata</name>
    <dbReference type="NCBI Taxonomy" id="1303443"/>
    <lineage>
        <taxon>Eukaryota</taxon>
        <taxon>Fungi</taxon>
        <taxon>Dikarya</taxon>
        <taxon>Ascomycota</taxon>
        <taxon>Pezizomycotina</taxon>
        <taxon>Dothideomycetes</taxon>
        <taxon>Pleosporomycetidae</taxon>
        <taxon>Pleosporales</taxon>
        <taxon>Massarineae</taxon>
        <taxon>Periconiaceae</taxon>
        <taxon>Periconia</taxon>
    </lineage>
</organism>
<dbReference type="Proteomes" id="UP001152607">
    <property type="component" value="Unassembled WGS sequence"/>
</dbReference>
<feature type="transmembrane region" description="Helical" evidence="2">
    <location>
        <begin position="43"/>
        <end position="65"/>
    </location>
</feature>
<name>A0A9W4U1W1_9PLEO</name>
<dbReference type="OrthoDB" id="5381672at2759"/>
<reference evidence="3" key="1">
    <citation type="submission" date="2023-01" db="EMBL/GenBank/DDBJ databases">
        <authorList>
            <person name="Van Ghelder C."/>
            <person name="Rancurel C."/>
        </authorList>
    </citation>
    <scope>NUCLEOTIDE SEQUENCE</scope>
    <source>
        <strain evidence="3">CNCM I-4278</strain>
    </source>
</reference>
<feature type="transmembrane region" description="Helical" evidence="2">
    <location>
        <begin position="154"/>
        <end position="175"/>
    </location>
</feature>
<feature type="compositionally biased region" description="Polar residues" evidence="1">
    <location>
        <begin position="1"/>
        <end position="13"/>
    </location>
</feature>
<dbReference type="EMBL" id="CAOQHR010000001">
    <property type="protein sequence ID" value="CAI6234488.1"/>
    <property type="molecule type" value="Genomic_DNA"/>
</dbReference>
<sequence>MHNMRPQSNAPKTNQHKPAPTSLPARPSITAPPVKQRRNALQLLVVLFYMALALLSWILFCVMTYKLRGQTSYYPDKSYTKAFYGVQERMRTNERYMLAARVIHTIATLLTIPVTTYVCTVAAMAYLQSGGNKRRLTVKQSAAVADQKWWSPMAMIYAGSLPLYMGFSMTLIGALSQLLQSGLVGQDAIRVASSGTERRLEFIDPLNSVDRQFGDAGLYILDLQYTLASSNSIYSGNLWVDRPATERNTRASYMTPFSSSFNTGVYPKPQFAPRINTTIKYEDISEEVFKQECRNETDSGAFYANYAYEDFQGDPVGFNIEVCITGDIRKSPWKITRDRQDFSEALYFSLVSKRNETRMEDGEDETESYDYPNRHFKVSAGTSFGYFELPSHFNNNTAGSLLDKDPLKRNDGQIYRRADNDSSVSYGGDKFLNNGYHYGPLTSLGLALFGYRSFIGARMLNVSSFVEPLASDPDYNCAYLTPLEGGSSACSSPAHSTTNVADKVFQLMKVLANSNRNSATPGQSLFETGLNITNYMFLNGRAEQDRSWTIPVNTDEGIATMRPAISKTGMILGSVFLGLHLGGILMLSVYCLFHKLTASRLGAELMLRLGVAHADLLKQTESEKERENLLKTLPSSVEGGSGLHPIRAYR</sequence>
<proteinExistence type="predicted"/>
<dbReference type="AlphaFoldDB" id="A0A9W4U1W1"/>
<keyword evidence="2" id="KW-1133">Transmembrane helix</keyword>
<evidence type="ECO:0000313" key="4">
    <source>
        <dbReference type="Proteomes" id="UP001152607"/>
    </source>
</evidence>
<keyword evidence="4" id="KW-1185">Reference proteome</keyword>
<evidence type="ECO:0000256" key="1">
    <source>
        <dbReference type="SAM" id="MobiDB-lite"/>
    </source>
</evidence>